<dbReference type="GO" id="GO:0005789">
    <property type="term" value="C:endoplasmic reticulum membrane"/>
    <property type="evidence" value="ECO:0007669"/>
    <property type="project" value="UniProtKB-SubCell"/>
</dbReference>
<feature type="region of interest" description="Disordered" evidence="12">
    <location>
        <begin position="154"/>
        <end position="198"/>
    </location>
</feature>
<dbReference type="AlphaFoldDB" id="A0A9J5X1F0"/>
<name>A0A9J5X1F0_SOLCO</name>
<keyword evidence="9 11" id="KW-0472">Membrane</keyword>
<comment type="pathway">
    <text evidence="11">Protein modification; protein glycosylation.</text>
</comment>
<dbReference type="PANTHER" id="PTHR15039">
    <property type="entry name" value="DOLICHOL PHOSPHATE-MANNOSE BIOSYNTHESIS REGULATORY PROTEIN"/>
    <property type="match status" value="1"/>
</dbReference>
<keyword evidence="3 11" id="KW-0812">Transmembrane</keyword>
<accession>A0A9J5X1F0</accession>
<dbReference type="OrthoDB" id="1304705at2759"/>
<dbReference type="PANTHER" id="PTHR15039:SF11">
    <property type="entry name" value="DOLICHOL PHOSPHATE-MANNOSE BIOSYNTHESIS REGULATORY PROTEIN"/>
    <property type="match status" value="1"/>
</dbReference>
<comment type="similarity">
    <text evidence="2 11">Belongs to the DPM2 family.</text>
</comment>
<evidence type="ECO:0000256" key="12">
    <source>
        <dbReference type="SAM" id="MobiDB-lite"/>
    </source>
</evidence>
<evidence type="ECO:0000256" key="11">
    <source>
        <dbReference type="RuleBase" id="RU365084"/>
    </source>
</evidence>
<evidence type="ECO:0000256" key="8">
    <source>
        <dbReference type="ARBA" id="ARBA00022989"/>
    </source>
</evidence>
<dbReference type="InterPro" id="IPR009914">
    <property type="entry name" value="DPM2"/>
</dbReference>
<dbReference type="GO" id="GO:0006506">
    <property type="term" value="P:GPI anchor biosynthetic process"/>
    <property type="evidence" value="ECO:0007669"/>
    <property type="project" value="TreeGrafter"/>
</dbReference>
<proteinExistence type="inferred from homology"/>
<keyword evidence="5 10" id="KW-0863">Zinc-finger</keyword>
<dbReference type="Proteomes" id="UP000824120">
    <property type="component" value="Chromosome 10"/>
</dbReference>
<evidence type="ECO:0000256" key="4">
    <source>
        <dbReference type="ARBA" id="ARBA00022723"/>
    </source>
</evidence>
<evidence type="ECO:0000256" key="7">
    <source>
        <dbReference type="ARBA" id="ARBA00022833"/>
    </source>
</evidence>
<dbReference type="GO" id="GO:0030234">
    <property type="term" value="F:enzyme regulator activity"/>
    <property type="evidence" value="ECO:0007669"/>
    <property type="project" value="UniProtKB-UniRule"/>
</dbReference>
<dbReference type="Pfam" id="PF04434">
    <property type="entry name" value="SWIM"/>
    <property type="match status" value="1"/>
</dbReference>
<keyword evidence="7" id="KW-0862">Zinc</keyword>
<dbReference type="EMBL" id="JACXVP010000010">
    <property type="protein sequence ID" value="KAG5581046.1"/>
    <property type="molecule type" value="Genomic_DNA"/>
</dbReference>
<comment type="caution">
    <text evidence="14">The sequence shown here is derived from an EMBL/GenBank/DDBJ whole genome shotgun (WGS) entry which is preliminary data.</text>
</comment>
<keyword evidence="8 11" id="KW-1133">Transmembrane helix</keyword>
<keyword evidence="6 11" id="KW-0256">Endoplasmic reticulum</keyword>
<feature type="compositionally biased region" description="Basic residues" evidence="12">
    <location>
        <begin position="165"/>
        <end position="174"/>
    </location>
</feature>
<evidence type="ECO:0000256" key="5">
    <source>
        <dbReference type="ARBA" id="ARBA00022771"/>
    </source>
</evidence>
<evidence type="ECO:0000256" key="3">
    <source>
        <dbReference type="ARBA" id="ARBA00022692"/>
    </source>
</evidence>
<feature type="transmembrane region" description="Helical" evidence="11">
    <location>
        <begin position="339"/>
        <end position="363"/>
    </location>
</feature>
<keyword evidence="4" id="KW-0479">Metal-binding</keyword>
<sequence>MKIAQICRVDYNGDNGYEITEGDDRHIVNLRVKRCTCRAWDLEGISCPHTIKALLHERINPLTEMNWYHSKEAFLLTYKYKLQPVRGIVFWKIDPLQAMEPPEFVKLVSRPRTKRVREKDEALKRQGEWAVSRKGRVMSCSNCGEPNHNVRGCDNSKNENMLATGKRKKKQRKRGLVDEGEPSQTEESINLTAPQETQMNQSNMFSDYEHDEDPCLHPTIISETLTRLQMRQQQYIPIGRRVISFKGDHNGISDPTNLPIQPKILTWKGKDAITTNQLKVQSQEIIAKLKPKKGQYHVGLILTLTSLSIFTYYTFWVIILPLVDNGHLVHKYFLPQAYAIIIFVYVAVALIFFLSICIGYVMLESKKKKA</sequence>
<dbReference type="InterPro" id="IPR007527">
    <property type="entry name" value="Znf_SWIM"/>
</dbReference>
<dbReference type="SMART" id="SM00575">
    <property type="entry name" value="ZnF_PMZ"/>
    <property type="match status" value="1"/>
</dbReference>
<gene>
    <name evidence="14" type="ORF">H5410_051673</name>
</gene>
<evidence type="ECO:0000256" key="1">
    <source>
        <dbReference type="ARBA" id="ARBA00004477"/>
    </source>
</evidence>
<evidence type="ECO:0000313" key="15">
    <source>
        <dbReference type="Proteomes" id="UP000824120"/>
    </source>
</evidence>
<dbReference type="GO" id="GO:0033185">
    <property type="term" value="C:dolichol-phosphate-mannose synthase complex"/>
    <property type="evidence" value="ECO:0007669"/>
    <property type="project" value="TreeGrafter"/>
</dbReference>
<comment type="subcellular location">
    <subcellularLocation>
        <location evidence="1 11">Endoplasmic reticulum membrane</location>
        <topology evidence="1 11">Multi-pass membrane protein</topology>
    </subcellularLocation>
</comment>
<protein>
    <recommendedName>
        <fullName evidence="11">Dolichol phosphate-mannose biosynthesis regulatory protein</fullName>
    </recommendedName>
</protein>
<organism evidence="14 15">
    <name type="scientific">Solanum commersonii</name>
    <name type="common">Commerson's wild potato</name>
    <name type="synonym">Commerson's nightshade</name>
    <dbReference type="NCBI Taxonomy" id="4109"/>
    <lineage>
        <taxon>Eukaryota</taxon>
        <taxon>Viridiplantae</taxon>
        <taxon>Streptophyta</taxon>
        <taxon>Embryophyta</taxon>
        <taxon>Tracheophyta</taxon>
        <taxon>Spermatophyta</taxon>
        <taxon>Magnoliopsida</taxon>
        <taxon>eudicotyledons</taxon>
        <taxon>Gunneridae</taxon>
        <taxon>Pentapetalae</taxon>
        <taxon>asterids</taxon>
        <taxon>lamiids</taxon>
        <taxon>Solanales</taxon>
        <taxon>Solanaceae</taxon>
        <taxon>Solanoideae</taxon>
        <taxon>Solaneae</taxon>
        <taxon>Solanum</taxon>
    </lineage>
</organism>
<keyword evidence="15" id="KW-1185">Reference proteome</keyword>
<feature type="transmembrane region" description="Helical" evidence="11">
    <location>
        <begin position="298"/>
        <end position="319"/>
    </location>
</feature>
<dbReference type="InterPro" id="IPR006564">
    <property type="entry name" value="Znf_PMZ"/>
</dbReference>
<comment type="subunit">
    <text evidence="11">Component of the dolichol-phosphate mannose (DPM) synthase complex.</text>
</comment>
<evidence type="ECO:0000256" key="2">
    <source>
        <dbReference type="ARBA" id="ARBA00005478"/>
    </source>
</evidence>
<feature type="compositionally biased region" description="Polar residues" evidence="12">
    <location>
        <begin position="182"/>
        <end position="198"/>
    </location>
</feature>
<evidence type="ECO:0000313" key="14">
    <source>
        <dbReference type="EMBL" id="KAG5581046.1"/>
    </source>
</evidence>
<dbReference type="GO" id="GO:0180047">
    <property type="term" value="P:dolichol phosphate mannose biosynthetic process"/>
    <property type="evidence" value="ECO:0007669"/>
    <property type="project" value="InterPro"/>
</dbReference>
<comment type="function">
    <text evidence="11">Regulatory subunit of the dolichol-phosphate mannose (DPM) synthase complex; essential for the ER localization.</text>
</comment>
<dbReference type="GO" id="GO:0008270">
    <property type="term" value="F:zinc ion binding"/>
    <property type="evidence" value="ECO:0007669"/>
    <property type="project" value="UniProtKB-KW"/>
</dbReference>
<evidence type="ECO:0000256" key="10">
    <source>
        <dbReference type="PROSITE-ProRule" id="PRU00325"/>
    </source>
</evidence>
<evidence type="ECO:0000256" key="6">
    <source>
        <dbReference type="ARBA" id="ARBA00022824"/>
    </source>
</evidence>
<reference evidence="14 15" key="1">
    <citation type="submission" date="2020-09" db="EMBL/GenBank/DDBJ databases">
        <title>De no assembly of potato wild relative species, Solanum commersonii.</title>
        <authorList>
            <person name="Cho K."/>
        </authorList>
    </citation>
    <scope>NUCLEOTIDE SEQUENCE [LARGE SCALE GENOMIC DNA]</scope>
    <source>
        <strain evidence="14">LZ3.2</strain>
        <tissue evidence="14">Leaf</tissue>
    </source>
</reference>
<dbReference type="Pfam" id="PF07297">
    <property type="entry name" value="DPM2"/>
    <property type="match status" value="1"/>
</dbReference>
<evidence type="ECO:0000256" key="9">
    <source>
        <dbReference type="ARBA" id="ARBA00023136"/>
    </source>
</evidence>
<feature type="domain" description="SWIM-type" evidence="13">
    <location>
        <begin position="17"/>
        <end position="58"/>
    </location>
</feature>
<evidence type="ECO:0000259" key="13">
    <source>
        <dbReference type="PROSITE" id="PS50966"/>
    </source>
</evidence>
<dbReference type="PROSITE" id="PS50966">
    <property type="entry name" value="ZF_SWIM"/>
    <property type="match status" value="1"/>
</dbReference>